<dbReference type="AlphaFoldDB" id="A0AAV7TYI9"/>
<accession>A0AAV7TYI9</accession>
<sequence>MAVGPQQPSELARSGGRCSAAPCEDWHSGDRRGQRDGSPKSGMGFWGGVSSGSTSVNTAALVSATHHRDLLKDTVHSCPLWLVCHDVEKAVGCPAGGGVFECNRASRKSNYLTGLPEFLLDDLPPGIAGPVVRIWRDGMEAEESLA</sequence>
<reference evidence="2" key="1">
    <citation type="journal article" date="2022" name="bioRxiv">
        <title>Sequencing and chromosome-scale assembly of the giantPleurodeles waltlgenome.</title>
        <authorList>
            <person name="Brown T."/>
            <person name="Elewa A."/>
            <person name="Iarovenko S."/>
            <person name="Subramanian E."/>
            <person name="Araus A.J."/>
            <person name="Petzold A."/>
            <person name="Susuki M."/>
            <person name="Suzuki K.-i.T."/>
            <person name="Hayashi T."/>
            <person name="Toyoda A."/>
            <person name="Oliveira C."/>
            <person name="Osipova E."/>
            <person name="Leigh N.D."/>
            <person name="Simon A."/>
            <person name="Yun M.H."/>
        </authorList>
    </citation>
    <scope>NUCLEOTIDE SEQUENCE</scope>
    <source>
        <strain evidence="2">20211129_DDA</strain>
        <tissue evidence="2">Liver</tissue>
    </source>
</reference>
<dbReference type="Proteomes" id="UP001066276">
    <property type="component" value="Chromosome 3_2"/>
</dbReference>
<name>A0AAV7TYI9_PLEWA</name>
<feature type="compositionally biased region" description="Basic and acidic residues" evidence="1">
    <location>
        <begin position="24"/>
        <end position="38"/>
    </location>
</feature>
<keyword evidence="3" id="KW-1185">Reference proteome</keyword>
<gene>
    <name evidence="2" type="ORF">NDU88_006764</name>
</gene>
<evidence type="ECO:0000256" key="1">
    <source>
        <dbReference type="SAM" id="MobiDB-lite"/>
    </source>
</evidence>
<evidence type="ECO:0000313" key="3">
    <source>
        <dbReference type="Proteomes" id="UP001066276"/>
    </source>
</evidence>
<comment type="caution">
    <text evidence="2">The sequence shown here is derived from an EMBL/GenBank/DDBJ whole genome shotgun (WGS) entry which is preliminary data.</text>
</comment>
<protein>
    <submittedName>
        <fullName evidence="2">Uncharacterized protein</fullName>
    </submittedName>
</protein>
<evidence type="ECO:0000313" key="2">
    <source>
        <dbReference type="EMBL" id="KAJ1181558.1"/>
    </source>
</evidence>
<feature type="region of interest" description="Disordered" evidence="1">
    <location>
        <begin position="1"/>
        <end position="48"/>
    </location>
</feature>
<dbReference type="EMBL" id="JANPWB010000006">
    <property type="protein sequence ID" value="KAJ1181558.1"/>
    <property type="molecule type" value="Genomic_DNA"/>
</dbReference>
<organism evidence="2 3">
    <name type="scientific">Pleurodeles waltl</name>
    <name type="common">Iberian ribbed newt</name>
    <dbReference type="NCBI Taxonomy" id="8319"/>
    <lineage>
        <taxon>Eukaryota</taxon>
        <taxon>Metazoa</taxon>
        <taxon>Chordata</taxon>
        <taxon>Craniata</taxon>
        <taxon>Vertebrata</taxon>
        <taxon>Euteleostomi</taxon>
        <taxon>Amphibia</taxon>
        <taxon>Batrachia</taxon>
        <taxon>Caudata</taxon>
        <taxon>Salamandroidea</taxon>
        <taxon>Salamandridae</taxon>
        <taxon>Pleurodelinae</taxon>
        <taxon>Pleurodeles</taxon>
    </lineage>
</organism>
<proteinExistence type="predicted"/>